<organism evidence="2 3">
    <name type="scientific">Gordonia defluvii</name>
    <dbReference type="NCBI Taxonomy" id="283718"/>
    <lineage>
        <taxon>Bacteria</taxon>
        <taxon>Bacillati</taxon>
        <taxon>Actinomycetota</taxon>
        <taxon>Actinomycetes</taxon>
        <taxon>Mycobacteriales</taxon>
        <taxon>Gordoniaceae</taxon>
        <taxon>Gordonia</taxon>
    </lineage>
</organism>
<dbReference type="Proteomes" id="UP001501035">
    <property type="component" value="Unassembled WGS sequence"/>
</dbReference>
<evidence type="ECO:0000313" key="2">
    <source>
        <dbReference type="EMBL" id="GAA3040300.1"/>
    </source>
</evidence>
<accession>A0ABP6LI38</accession>
<keyword evidence="1" id="KW-0472">Membrane</keyword>
<feature type="transmembrane region" description="Helical" evidence="1">
    <location>
        <begin position="56"/>
        <end position="82"/>
    </location>
</feature>
<evidence type="ECO:0000256" key="1">
    <source>
        <dbReference type="SAM" id="Phobius"/>
    </source>
</evidence>
<reference evidence="3" key="1">
    <citation type="journal article" date="2019" name="Int. J. Syst. Evol. Microbiol.">
        <title>The Global Catalogue of Microorganisms (GCM) 10K type strain sequencing project: providing services to taxonomists for standard genome sequencing and annotation.</title>
        <authorList>
            <consortium name="The Broad Institute Genomics Platform"/>
            <consortium name="The Broad Institute Genome Sequencing Center for Infectious Disease"/>
            <person name="Wu L."/>
            <person name="Ma J."/>
        </authorList>
    </citation>
    <scope>NUCLEOTIDE SEQUENCE [LARGE SCALE GENOMIC DNA]</scope>
    <source>
        <strain evidence="3">JCM 14234</strain>
    </source>
</reference>
<feature type="transmembrane region" description="Helical" evidence="1">
    <location>
        <begin position="89"/>
        <end position="111"/>
    </location>
</feature>
<evidence type="ECO:0000313" key="3">
    <source>
        <dbReference type="Proteomes" id="UP001501035"/>
    </source>
</evidence>
<keyword evidence="1" id="KW-0812">Transmembrane</keyword>
<comment type="caution">
    <text evidence="2">The sequence shown here is derived from an EMBL/GenBank/DDBJ whole genome shotgun (WGS) entry which is preliminary data.</text>
</comment>
<keyword evidence="3" id="KW-1185">Reference proteome</keyword>
<dbReference type="RefSeq" id="WP_290707418.1">
    <property type="nucleotide sequence ID" value="NZ_BAAAVS010000025.1"/>
</dbReference>
<name>A0ABP6LI38_9ACTN</name>
<dbReference type="EMBL" id="BAAAVS010000025">
    <property type="protein sequence ID" value="GAA3040300.1"/>
    <property type="molecule type" value="Genomic_DNA"/>
</dbReference>
<keyword evidence="1" id="KW-1133">Transmembrane helix</keyword>
<gene>
    <name evidence="2" type="ORF">GCM10010528_20960</name>
</gene>
<protein>
    <submittedName>
        <fullName evidence="2">Uncharacterized protein</fullName>
    </submittedName>
</protein>
<feature type="transmembrane region" description="Helical" evidence="1">
    <location>
        <begin position="20"/>
        <end position="44"/>
    </location>
</feature>
<sequence>MVKHGSVHPDKRSSVPQSRVGRWAVALGALTLTSVVLILLSLAFDLVDLPGSFGDNWWFGVWGLSIWATGLASIGTGAVAIIRRHDRSWMVVLATVLGFLPVALLLSEAVLGKV</sequence>
<proteinExistence type="predicted"/>